<comment type="caution">
    <text evidence="1">The sequence shown here is derived from an EMBL/GenBank/DDBJ whole genome shotgun (WGS) entry which is preliminary data.</text>
</comment>
<accession>A0A931LU43</accession>
<dbReference type="PANTHER" id="PTHR41913">
    <property type="entry name" value="DUF1684 DOMAIN-CONTAINING PROTEIN"/>
    <property type="match status" value="1"/>
</dbReference>
<dbReference type="Proteomes" id="UP000727962">
    <property type="component" value="Unassembled WGS sequence"/>
</dbReference>
<organism evidence="1 2">
    <name type="scientific">Fimbriimonas ginsengisoli</name>
    <dbReference type="NCBI Taxonomy" id="1005039"/>
    <lineage>
        <taxon>Bacteria</taxon>
        <taxon>Bacillati</taxon>
        <taxon>Armatimonadota</taxon>
        <taxon>Fimbriimonadia</taxon>
        <taxon>Fimbriimonadales</taxon>
        <taxon>Fimbriimonadaceae</taxon>
        <taxon>Fimbriimonas</taxon>
    </lineage>
</organism>
<reference evidence="1" key="1">
    <citation type="submission" date="2020-07" db="EMBL/GenBank/DDBJ databases">
        <title>Huge and variable diversity of episymbiotic CPR bacteria and DPANN archaea in groundwater ecosystems.</title>
        <authorList>
            <person name="He C.Y."/>
            <person name="Keren R."/>
            <person name="Whittaker M."/>
            <person name="Farag I.F."/>
            <person name="Doudna J."/>
            <person name="Cate J.H.D."/>
            <person name="Banfield J.F."/>
        </authorList>
    </citation>
    <scope>NUCLEOTIDE SEQUENCE</scope>
    <source>
        <strain evidence="1">NC_groundwater_17_Pr7_B-0.1um_64_12</strain>
    </source>
</reference>
<sequence length="277" mass="29660">MGPDPNAYRAEMAKWRAEQEADLKKENGWLSVAGLFWLAEGDNTVGSGASCKIRLPGSAPADVGVLSRNGEHVRLRVAAGVAVTVGGKPVTDQELKTDAKGSPDRVKVGDLTFTIIQRGARIGVRLFDPNSKARRGFTGLHWFPVDPALRIKAAFNAYAKPKMIPITNVLGDVRMAPSPGYVEFKVGGRKMRLIAETTDTGLFFNFQDRTSGKTTYPAGRFLDAPKPSGGFVAIDFNQATNPPCAFTSFATCPLPPAGNRLGVAIRAGELNYHLASG</sequence>
<dbReference type="CDD" id="cd00060">
    <property type="entry name" value="FHA"/>
    <property type="match status" value="1"/>
</dbReference>
<dbReference type="Pfam" id="PF07920">
    <property type="entry name" value="DUF1684"/>
    <property type="match status" value="1"/>
</dbReference>
<dbReference type="InterPro" id="IPR012467">
    <property type="entry name" value="DUF1684"/>
</dbReference>
<protein>
    <submittedName>
        <fullName evidence="1">DUF1684 domain-containing protein</fullName>
    </submittedName>
</protein>
<dbReference type="PANTHER" id="PTHR41913:SF1">
    <property type="entry name" value="DUF1684 DOMAIN-CONTAINING PROTEIN"/>
    <property type="match status" value="1"/>
</dbReference>
<proteinExistence type="predicted"/>
<dbReference type="EMBL" id="JACOSL010000059">
    <property type="protein sequence ID" value="MBI1757369.1"/>
    <property type="molecule type" value="Genomic_DNA"/>
</dbReference>
<evidence type="ECO:0000313" key="2">
    <source>
        <dbReference type="Proteomes" id="UP000727962"/>
    </source>
</evidence>
<dbReference type="AlphaFoldDB" id="A0A931LU43"/>
<evidence type="ECO:0000313" key="1">
    <source>
        <dbReference type="EMBL" id="MBI1757369.1"/>
    </source>
</evidence>
<name>A0A931LU43_FIMGI</name>
<gene>
    <name evidence="1" type="ORF">HYR64_09715</name>
</gene>